<keyword evidence="9" id="KW-0560">Oxidoreductase</keyword>
<dbReference type="KEGG" id="nvn:NVIE_011650"/>
<dbReference type="InterPro" id="IPR001135">
    <property type="entry name" value="NADH_Q_OxRdtase_suD"/>
</dbReference>
<dbReference type="HOGENOM" id="CLU_015134_1_2_2"/>
<feature type="transmembrane region" description="Helical" evidence="7">
    <location>
        <begin position="128"/>
        <end position="149"/>
    </location>
</feature>
<keyword evidence="7" id="KW-1133">Transmembrane helix</keyword>
<dbReference type="InterPro" id="IPR014029">
    <property type="entry name" value="NADH_UbQ_OxRdtase_49kDa_CS"/>
</dbReference>
<organism evidence="9 10">
    <name type="scientific">Nitrososphaera viennensis EN76</name>
    <dbReference type="NCBI Taxonomy" id="926571"/>
    <lineage>
        <taxon>Archaea</taxon>
        <taxon>Nitrososphaerota</taxon>
        <taxon>Nitrososphaeria</taxon>
        <taxon>Nitrososphaerales</taxon>
        <taxon>Nitrososphaeraceae</taxon>
        <taxon>Nitrososphaera</taxon>
    </lineage>
</organism>
<keyword evidence="7" id="KW-0472">Membrane</keyword>
<evidence type="ECO:0000256" key="6">
    <source>
        <dbReference type="SAM" id="MobiDB-lite"/>
    </source>
</evidence>
<dbReference type="OrthoDB" id="43567at2157"/>
<evidence type="ECO:0000259" key="8">
    <source>
        <dbReference type="Pfam" id="PF00346"/>
    </source>
</evidence>
<keyword evidence="2 5" id="KW-0813">Transport</keyword>
<feature type="region of interest" description="Disordered" evidence="6">
    <location>
        <begin position="301"/>
        <end position="320"/>
    </location>
</feature>
<evidence type="ECO:0000256" key="7">
    <source>
        <dbReference type="SAM" id="Phobius"/>
    </source>
</evidence>
<evidence type="ECO:0000313" key="9">
    <source>
        <dbReference type="EMBL" id="AIC15396.1"/>
    </source>
</evidence>
<dbReference type="InterPro" id="IPR022885">
    <property type="entry name" value="NDH1_su_D/H"/>
</dbReference>
<dbReference type="GO" id="GO:0048038">
    <property type="term" value="F:quinone binding"/>
    <property type="evidence" value="ECO:0007669"/>
    <property type="project" value="InterPro"/>
</dbReference>
<dbReference type="GO" id="GO:0051287">
    <property type="term" value="F:NAD binding"/>
    <property type="evidence" value="ECO:0007669"/>
    <property type="project" value="InterPro"/>
</dbReference>
<dbReference type="InterPro" id="IPR029014">
    <property type="entry name" value="NiFe-Hase_large"/>
</dbReference>
<dbReference type="GO" id="GO:0016651">
    <property type="term" value="F:oxidoreductase activity, acting on NAD(P)H"/>
    <property type="evidence" value="ECO:0007669"/>
    <property type="project" value="InterPro"/>
</dbReference>
<name>A0A060HPD0_9ARCH</name>
<proteinExistence type="inferred from homology"/>
<comment type="similarity">
    <text evidence="1 5">Belongs to the complex I 49 kDa subunit family.</text>
</comment>
<dbReference type="EMBL" id="CP007536">
    <property type="protein sequence ID" value="AIC15396.1"/>
    <property type="molecule type" value="Genomic_DNA"/>
</dbReference>
<dbReference type="STRING" id="926571.NVIE_011650"/>
<evidence type="ECO:0000256" key="5">
    <source>
        <dbReference type="RuleBase" id="RU003685"/>
    </source>
</evidence>
<evidence type="ECO:0000256" key="2">
    <source>
        <dbReference type="ARBA" id="ARBA00022448"/>
    </source>
</evidence>
<feature type="domain" description="NADH-quinone oxidoreductase subunit D" evidence="8">
    <location>
        <begin position="311"/>
        <end position="386"/>
    </location>
</feature>
<dbReference type="Gene3D" id="1.10.645.10">
    <property type="entry name" value="Cytochrome-c3 Hydrogenase, chain B"/>
    <property type="match status" value="1"/>
</dbReference>
<keyword evidence="3 5" id="KW-1278">Translocase</keyword>
<sequence>MASLEEKIEETRKLGLQVVRETEEDRLMTLSVGPQHPGSGHFRFTVKVDGDYIVYCDPDPGYVHRGEEKMCEYRNVIQNIPHLERPVIHDSTNVTYSYSLAVEELMGIEVPRRGQFIRALASEMNRQVYTLYWLAIYGIFLGHSTMFMWPAGDRELFIDLLERLTGARVTHAYNIPGGVRNDMPDNFKAKCLEHINYFEKRLKEYEDIFYNMPLFRQRTEGVGVLSKEDAIKLGVTGSVLRASGVPYDIRKVEPYDIYNEIDFKVQYMKTGDSFARSYVPFLDMKESCHIMRQLLDKMPSSGDVRTKLQPNPKGPPGEAYRRVESGRGALGYYIVSDGTPKPYRVKISVGSFRNMLALPFLLVGNKLADMPSIYWSLNYWPVEADR</sequence>
<keyword evidence="4 5" id="KW-0520">NAD</keyword>
<evidence type="ECO:0000256" key="1">
    <source>
        <dbReference type="ARBA" id="ARBA00005769"/>
    </source>
</evidence>
<feature type="domain" description="NADH-quinone oxidoreductase subunit D" evidence="8">
    <location>
        <begin position="141"/>
        <end position="306"/>
    </location>
</feature>
<dbReference type="EC" id="1.6.99.5" evidence="9"/>
<dbReference type="PANTHER" id="PTHR11993">
    <property type="entry name" value="NADH-UBIQUINONE OXIDOREDUCTASE 49 KDA SUBUNIT"/>
    <property type="match status" value="1"/>
</dbReference>
<dbReference type="AlphaFoldDB" id="A0A060HPD0"/>
<dbReference type="Proteomes" id="UP000027093">
    <property type="component" value="Chromosome"/>
</dbReference>
<evidence type="ECO:0000256" key="3">
    <source>
        <dbReference type="ARBA" id="ARBA00022967"/>
    </source>
</evidence>
<dbReference type="Pfam" id="PF00346">
    <property type="entry name" value="Complex1_49kDa"/>
    <property type="match status" value="2"/>
</dbReference>
<evidence type="ECO:0000256" key="4">
    <source>
        <dbReference type="ARBA" id="ARBA00023027"/>
    </source>
</evidence>
<dbReference type="PANTHER" id="PTHR11993:SF10">
    <property type="entry name" value="NADH DEHYDROGENASE [UBIQUINONE] IRON-SULFUR PROTEIN 2, MITOCHONDRIAL"/>
    <property type="match status" value="1"/>
</dbReference>
<dbReference type="SUPFAM" id="SSF56762">
    <property type="entry name" value="HydB/Nqo4-like"/>
    <property type="match status" value="1"/>
</dbReference>
<keyword evidence="10" id="KW-1185">Reference proteome</keyword>
<evidence type="ECO:0000313" key="10">
    <source>
        <dbReference type="Proteomes" id="UP000027093"/>
    </source>
</evidence>
<gene>
    <name evidence="9" type="primary">nuoD</name>
    <name evidence="9" type="ORF">NVIE_011650</name>
</gene>
<reference evidence="9 10" key="1">
    <citation type="journal article" date="2014" name="Int. J. Syst. Evol. Microbiol.">
        <title>Nitrososphaera viennensis gen. nov., sp. nov., an aerobic and mesophilic, ammonia-oxidizing archaeon from soil and a member of the archaeal phylum Thaumarchaeota.</title>
        <authorList>
            <person name="Stieglmeier M."/>
            <person name="Klingl A."/>
            <person name="Alves R.J."/>
            <person name="Rittmann S.K."/>
            <person name="Melcher M."/>
            <person name="Leisch N."/>
            <person name="Schleper C."/>
        </authorList>
    </citation>
    <scope>NUCLEOTIDE SEQUENCE [LARGE SCALE GENOMIC DNA]</scope>
    <source>
        <strain evidence="9">EN76</strain>
    </source>
</reference>
<protein>
    <submittedName>
        <fullName evidence="9">NADH-quinone oxidoreductase subunit D</fullName>
        <ecNumber evidence="9">1.6.99.5</ecNumber>
    </submittedName>
</protein>
<keyword evidence="7" id="KW-0812">Transmembrane</keyword>
<accession>A0A060HPD0</accession>
<dbReference type="PROSITE" id="PS00535">
    <property type="entry name" value="COMPLEX1_49K"/>
    <property type="match status" value="1"/>
</dbReference>